<evidence type="ECO:0000313" key="13">
    <source>
        <dbReference type="EMBL" id="TCT13945.1"/>
    </source>
</evidence>
<evidence type="ECO:0000256" key="7">
    <source>
        <dbReference type="ARBA" id="ARBA00022842"/>
    </source>
</evidence>
<evidence type="ECO:0000256" key="9">
    <source>
        <dbReference type="RuleBase" id="RU003953"/>
    </source>
</evidence>
<dbReference type="SUPFAM" id="SSF81301">
    <property type="entry name" value="Nucleotidyltransferase"/>
    <property type="match status" value="1"/>
</dbReference>
<comment type="cofactor">
    <cofactor evidence="1">
        <name>Mg(2+)</name>
        <dbReference type="ChEBI" id="CHEBI:18420"/>
    </cofactor>
</comment>
<reference evidence="13 14" key="1">
    <citation type="submission" date="2019-03" db="EMBL/GenBank/DDBJ databases">
        <title>Genomic Encyclopedia of Type Strains, Phase IV (KMG-IV): sequencing the most valuable type-strain genomes for metagenomic binning, comparative biology and taxonomic classification.</title>
        <authorList>
            <person name="Goeker M."/>
        </authorList>
    </citation>
    <scope>NUCLEOTIDE SEQUENCE [LARGE SCALE GENOMIC DNA]</scope>
    <source>
        <strain evidence="13 14">DSM 24629</strain>
    </source>
</reference>
<dbReference type="GO" id="GO:0046872">
    <property type="term" value="F:metal ion binding"/>
    <property type="evidence" value="ECO:0007669"/>
    <property type="project" value="UniProtKB-KW"/>
</dbReference>
<dbReference type="GO" id="GO:0008033">
    <property type="term" value="P:tRNA processing"/>
    <property type="evidence" value="ECO:0007669"/>
    <property type="project" value="UniProtKB-KW"/>
</dbReference>
<evidence type="ECO:0000259" key="11">
    <source>
        <dbReference type="Pfam" id="PF12627"/>
    </source>
</evidence>
<dbReference type="CDD" id="cd05398">
    <property type="entry name" value="NT_ClassII-CCAase"/>
    <property type="match status" value="1"/>
</dbReference>
<comment type="similarity">
    <text evidence="9">Belongs to the tRNA nucleotidyltransferase/poly(A) polymerase family.</text>
</comment>
<evidence type="ECO:0000256" key="5">
    <source>
        <dbReference type="ARBA" id="ARBA00022723"/>
    </source>
</evidence>
<keyword evidence="3" id="KW-0819">tRNA processing</keyword>
<evidence type="ECO:0000313" key="14">
    <source>
        <dbReference type="Proteomes" id="UP000294902"/>
    </source>
</evidence>
<dbReference type="InterPro" id="IPR050264">
    <property type="entry name" value="Bact_CCA-adding_enz_type3_sf"/>
</dbReference>
<name>A0A4R3MKF2_9FIRM</name>
<proteinExistence type="inferred from homology"/>
<comment type="caution">
    <text evidence="13">The sequence shown here is derived from an EMBL/GenBank/DDBJ whole genome shotgun (WGS) entry which is preliminary data.</text>
</comment>
<keyword evidence="14" id="KW-1185">Reference proteome</keyword>
<dbReference type="Pfam" id="PF01743">
    <property type="entry name" value="PolyA_pol"/>
    <property type="match status" value="1"/>
</dbReference>
<evidence type="ECO:0000256" key="8">
    <source>
        <dbReference type="ARBA" id="ARBA00022884"/>
    </source>
</evidence>
<dbReference type="AlphaFoldDB" id="A0A4R3MKF2"/>
<dbReference type="OrthoDB" id="9805698at2"/>
<dbReference type="GO" id="GO:0016779">
    <property type="term" value="F:nucleotidyltransferase activity"/>
    <property type="evidence" value="ECO:0007669"/>
    <property type="project" value="UniProtKB-KW"/>
</dbReference>
<evidence type="ECO:0000256" key="2">
    <source>
        <dbReference type="ARBA" id="ARBA00022679"/>
    </source>
</evidence>
<evidence type="ECO:0000259" key="10">
    <source>
        <dbReference type="Pfam" id="PF01743"/>
    </source>
</evidence>
<dbReference type="NCBIfam" id="NF009814">
    <property type="entry name" value="PRK13299.1"/>
    <property type="match status" value="1"/>
</dbReference>
<gene>
    <name evidence="13" type="ORF">EDC18_10714</name>
</gene>
<evidence type="ECO:0000259" key="12">
    <source>
        <dbReference type="Pfam" id="PF13735"/>
    </source>
</evidence>
<keyword evidence="2 9" id="KW-0808">Transferase</keyword>
<dbReference type="PANTHER" id="PTHR46173:SF1">
    <property type="entry name" value="CCA TRNA NUCLEOTIDYLTRANSFERASE 1, MITOCHONDRIAL"/>
    <property type="match status" value="1"/>
</dbReference>
<dbReference type="Pfam" id="PF12627">
    <property type="entry name" value="PolyA_pol_RNAbd"/>
    <property type="match status" value="1"/>
</dbReference>
<keyword evidence="8 9" id="KW-0694">RNA-binding</keyword>
<dbReference type="PROSITE" id="PS51257">
    <property type="entry name" value="PROKAR_LIPOPROTEIN"/>
    <property type="match status" value="1"/>
</dbReference>
<dbReference type="InterPro" id="IPR003607">
    <property type="entry name" value="HD/PDEase_dom"/>
</dbReference>
<dbReference type="InterPro" id="IPR043519">
    <property type="entry name" value="NT_sf"/>
</dbReference>
<dbReference type="PANTHER" id="PTHR46173">
    <property type="entry name" value="CCA TRNA NUCLEOTIDYLTRANSFERASE 1, MITOCHONDRIAL"/>
    <property type="match status" value="1"/>
</dbReference>
<keyword evidence="6" id="KW-0547">Nucleotide-binding</keyword>
<keyword evidence="7" id="KW-0460">Magnesium</keyword>
<dbReference type="InterPro" id="IPR032828">
    <property type="entry name" value="PolyA_RNA-bd"/>
</dbReference>
<accession>A0A4R3MKF2</accession>
<evidence type="ECO:0000256" key="6">
    <source>
        <dbReference type="ARBA" id="ARBA00022741"/>
    </source>
</evidence>
<keyword evidence="5" id="KW-0479">Metal-binding</keyword>
<dbReference type="GO" id="GO:0000166">
    <property type="term" value="F:nucleotide binding"/>
    <property type="evidence" value="ECO:0007669"/>
    <property type="project" value="UniProtKB-KW"/>
</dbReference>
<dbReference type="InterPro" id="IPR002646">
    <property type="entry name" value="PolA_pol_head_dom"/>
</dbReference>
<dbReference type="Gene3D" id="3.30.460.10">
    <property type="entry name" value="Beta Polymerase, domain 2"/>
    <property type="match status" value="1"/>
</dbReference>
<dbReference type="RefSeq" id="WP_132252764.1">
    <property type="nucleotide sequence ID" value="NZ_SMAL01000007.1"/>
</dbReference>
<protein>
    <submittedName>
        <fullName evidence="13">tRNA nucleotidyltransferase (CCA-adding enzyme)</fullName>
    </submittedName>
</protein>
<dbReference type="SUPFAM" id="SSF81891">
    <property type="entry name" value="Poly A polymerase C-terminal region-like"/>
    <property type="match status" value="1"/>
</dbReference>
<dbReference type="InterPro" id="IPR032810">
    <property type="entry name" value="CCA-adding_enz_C"/>
</dbReference>
<feature type="domain" description="tRNA nucleotidyltransferase/poly(A) polymerase RNA and SrmB- binding" evidence="11">
    <location>
        <begin position="171"/>
        <end position="228"/>
    </location>
</feature>
<dbReference type="Gene3D" id="1.10.246.80">
    <property type="match status" value="1"/>
</dbReference>
<dbReference type="Pfam" id="PF13735">
    <property type="entry name" value="tRNA_NucTran2_2"/>
    <property type="match status" value="1"/>
</dbReference>
<evidence type="ECO:0000256" key="1">
    <source>
        <dbReference type="ARBA" id="ARBA00001946"/>
    </source>
</evidence>
<dbReference type="EMBL" id="SMAL01000007">
    <property type="protein sequence ID" value="TCT13945.1"/>
    <property type="molecule type" value="Genomic_DNA"/>
</dbReference>
<feature type="domain" description="CCA-adding enzyme C-terminal" evidence="12">
    <location>
        <begin position="284"/>
        <end position="437"/>
    </location>
</feature>
<evidence type="ECO:0000256" key="3">
    <source>
        <dbReference type="ARBA" id="ARBA00022694"/>
    </source>
</evidence>
<dbReference type="Gene3D" id="1.10.3090.10">
    <property type="entry name" value="cca-adding enzyme, domain 2"/>
    <property type="match status" value="1"/>
</dbReference>
<dbReference type="Proteomes" id="UP000294902">
    <property type="component" value="Unassembled WGS sequence"/>
</dbReference>
<dbReference type="CDD" id="cd00077">
    <property type="entry name" value="HDc"/>
    <property type="match status" value="1"/>
</dbReference>
<sequence length="445" mass="51107">MKINLPNEVISIIDQLQESGYSAHVVGGCVRDSLLGRKPEDWDITTSAKPEEVKKLFQKTIDTGLQHGTVTILIDNKSYEVTTYRIDGKYLDNRRPESVEYTQDLIEDLKRRDFTINAMAYNNEDGLVDVFDGIKDLKEGIIKCVGNPIERFNEDALRMLRAIRFAAQLSFKIEQNTEIAIKKLSRNINNISAERILVELTKLLISNNPQLIKKLYELNLLENIIPEFLPCFETEQENPHHMYNVGDHTLKTLGYIEGDAILRWTMLFHDIGKPAKKTTDKKGIAHFYGHAEESSILAERILKRLKADNKTITTVKRLIIHHDYRYKVSSKTVRKAIFKVGEDIFPLLLKVQKADVMAQSEYMKEEKLLTIEKINEIYKKIIEENQCVSIKQLEITGKDIIALGINEGKHIGETLNFLINVVLEDPEKNNTFTLLELAKKKLNIK</sequence>
<organism evidence="13 14">
    <name type="scientific">Natranaerovirga pectinivora</name>
    <dbReference type="NCBI Taxonomy" id="682400"/>
    <lineage>
        <taxon>Bacteria</taxon>
        <taxon>Bacillati</taxon>
        <taxon>Bacillota</taxon>
        <taxon>Clostridia</taxon>
        <taxon>Lachnospirales</taxon>
        <taxon>Natranaerovirgaceae</taxon>
        <taxon>Natranaerovirga</taxon>
    </lineage>
</organism>
<feature type="domain" description="Poly A polymerase head" evidence="10">
    <location>
        <begin position="24"/>
        <end position="142"/>
    </location>
</feature>
<evidence type="ECO:0000256" key="4">
    <source>
        <dbReference type="ARBA" id="ARBA00022695"/>
    </source>
</evidence>
<dbReference type="GO" id="GO:0000049">
    <property type="term" value="F:tRNA binding"/>
    <property type="evidence" value="ECO:0007669"/>
    <property type="project" value="TreeGrafter"/>
</dbReference>
<keyword evidence="4" id="KW-0548">Nucleotidyltransferase</keyword>